<evidence type="ECO:0000256" key="3">
    <source>
        <dbReference type="ARBA" id="ARBA00023284"/>
    </source>
</evidence>
<dbReference type="InterPro" id="IPR036249">
    <property type="entry name" value="Thioredoxin-like_sf"/>
</dbReference>
<keyword evidence="9" id="KW-1185">Reference proteome</keyword>
<accession>A0ABP1G6R8</accession>
<reference evidence="8 9" key="1">
    <citation type="submission" date="2024-06" db="EMBL/GenBank/DDBJ databases">
        <authorList>
            <person name="Kraege A."/>
            <person name="Thomma B."/>
        </authorList>
    </citation>
    <scope>NUCLEOTIDE SEQUENCE [LARGE SCALE GENOMIC DNA]</scope>
</reference>
<evidence type="ECO:0000313" key="8">
    <source>
        <dbReference type="EMBL" id="CAL5227802.1"/>
    </source>
</evidence>
<dbReference type="PANTHER" id="PTHR28630:SF31">
    <property type="entry name" value="PEROXIREDOXIN-LIKE 2A"/>
    <property type="match status" value="1"/>
</dbReference>
<dbReference type="InterPro" id="IPR032801">
    <property type="entry name" value="PXL2A/B/C"/>
</dbReference>
<evidence type="ECO:0000256" key="6">
    <source>
        <dbReference type="ARBA" id="ARBA00032058"/>
    </source>
</evidence>
<dbReference type="Gene3D" id="3.40.30.10">
    <property type="entry name" value="Glutaredoxin"/>
    <property type="match status" value="1"/>
</dbReference>
<comment type="caution">
    <text evidence="8">The sequence shown here is derived from an EMBL/GenBank/DDBJ whole genome shotgun (WGS) entry which is preliminary data.</text>
</comment>
<dbReference type="EMBL" id="CAXHTA020000017">
    <property type="protein sequence ID" value="CAL5227802.1"/>
    <property type="molecule type" value="Genomic_DNA"/>
</dbReference>
<evidence type="ECO:0000256" key="7">
    <source>
        <dbReference type="ARBA" id="ARBA00032129"/>
    </source>
</evidence>
<name>A0ABP1G6R8_9CHLO</name>
<evidence type="ECO:0000256" key="5">
    <source>
        <dbReference type="ARBA" id="ARBA00023849"/>
    </source>
</evidence>
<keyword evidence="2" id="KW-0963">Cytoplasm</keyword>
<organism evidence="8 9">
    <name type="scientific">Coccomyxa viridis</name>
    <dbReference type="NCBI Taxonomy" id="1274662"/>
    <lineage>
        <taxon>Eukaryota</taxon>
        <taxon>Viridiplantae</taxon>
        <taxon>Chlorophyta</taxon>
        <taxon>core chlorophytes</taxon>
        <taxon>Trebouxiophyceae</taxon>
        <taxon>Trebouxiophyceae incertae sedis</taxon>
        <taxon>Coccomyxaceae</taxon>
        <taxon>Coccomyxa</taxon>
    </lineage>
</organism>
<comment type="subcellular location">
    <subcellularLocation>
        <location evidence="1">Cytoplasm</location>
    </subcellularLocation>
</comment>
<proteinExistence type="inferred from homology"/>
<evidence type="ECO:0000256" key="2">
    <source>
        <dbReference type="ARBA" id="ARBA00022490"/>
    </source>
</evidence>
<dbReference type="Proteomes" id="UP001497392">
    <property type="component" value="Unassembled WGS sequence"/>
</dbReference>
<sequence length="196" mass="21919">MSVITPPSIAAVQGAVLKDLTAKEGEGKTIKSDELWATQPVLLLVLRRPGCVLCRGESKSLWEKKEEFQKLNMRMVCLLHEAIPEEVKDFWPEFWGGELYLDTEKTMYKALGNGQLRRGSLLWFLNPWSIIWKHGKWAREECGITKSNLKGDGLTMGGLMVIKKGAGGPSYAYAEERFGDHASFDEVLKACKAASQ</sequence>
<comment type="similarity">
    <text evidence="4">Belongs to the peroxiredoxin-like PRXL2 family. PRXL2A subfamily.</text>
</comment>
<evidence type="ECO:0000256" key="1">
    <source>
        <dbReference type="ARBA" id="ARBA00004496"/>
    </source>
</evidence>
<dbReference type="Pfam" id="PF13911">
    <property type="entry name" value="AhpC-TSA_2"/>
    <property type="match status" value="1"/>
</dbReference>
<dbReference type="SUPFAM" id="SSF52833">
    <property type="entry name" value="Thioredoxin-like"/>
    <property type="match status" value="1"/>
</dbReference>
<keyword evidence="3" id="KW-0676">Redox-active center</keyword>
<evidence type="ECO:0000313" key="9">
    <source>
        <dbReference type="Proteomes" id="UP001497392"/>
    </source>
</evidence>
<gene>
    <name evidence="8" type="primary">g10825</name>
    <name evidence="8" type="ORF">VP750_LOCUS9708</name>
</gene>
<evidence type="ECO:0000256" key="4">
    <source>
        <dbReference type="ARBA" id="ARBA00023787"/>
    </source>
</evidence>
<protein>
    <recommendedName>
        <fullName evidence="5">Peroxiredoxin-like 2A</fullName>
    </recommendedName>
    <alternativeName>
        <fullName evidence="7">Peroxiredoxin-like 2 activated in M-CSF stimulated monocytes</fullName>
    </alternativeName>
    <alternativeName>
        <fullName evidence="6">Redox-regulatory protein FAM213A</fullName>
    </alternativeName>
</protein>
<dbReference type="PANTHER" id="PTHR28630">
    <property type="match status" value="1"/>
</dbReference>